<comment type="cofactor">
    <cofactor evidence="1">
        <name>FAD</name>
        <dbReference type="ChEBI" id="CHEBI:57692"/>
    </cofactor>
</comment>
<dbReference type="CDD" id="cd00158">
    <property type="entry name" value="RHOD"/>
    <property type="match status" value="1"/>
</dbReference>
<dbReference type="InterPro" id="IPR004099">
    <property type="entry name" value="Pyr_nucl-diS_OxRdtase_dimer"/>
</dbReference>
<dbReference type="PANTHER" id="PTHR43429:SF1">
    <property type="entry name" value="NAD(P)H SULFUR OXIDOREDUCTASE (COA-DEPENDENT)"/>
    <property type="match status" value="1"/>
</dbReference>
<dbReference type="InterPro" id="IPR036873">
    <property type="entry name" value="Rhodanese-like_dom_sf"/>
</dbReference>
<dbReference type="PATRIC" id="fig|87541.4.peg.351"/>
<dbReference type="SUPFAM" id="SSF51905">
    <property type="entry name" value="FAD/NAD(P)-binding domain"/>
    <property type="match status" value="2"/>
</dbReference>
<dbReference type="Pfam" id="PF07992">
    <property type="entry name" value="Pyr_redox_2"/>
    <property type="match status" value="1"/>
</dbReference>
<dbReference type="InterPro" id="IPR016156">
    <property type="entry name" value="FAD/NAD-linked_Rdtase_dimer_sf"/>
</dbReference>
<keyword evidence="7" id="KW-0676">Redox-active center</keyword>
<dbReference type="Pfam" id="PF02852">
    <property type="entry name" value="Pyr_redox_dim"/>
    <property type="match status" value="1"/>
</dbReference>
<keyword evidence="3" id="KW-0285">Flavoprotein</keyword>
<dbReference type="Gene3D" id="3.40.250.10">
    <property type="entry name" value="Rhodanese-like domain"/>
    <property type="match status" value="1"/>
</dbReference>
<evidence type="ECO:0000256" key="6">
    <source>
        <dbReference type="ARBA" id="ARBA00023097"/>
    </source>
</evidence>
<evidence type="ECO:0000259" key="8">
    <source>
        <dbReference type="PROSITE" id="PS50206"/>
    </source>
</evidence>
<dbReference type="InterPro" id="IPR023753">
    <property type="entry name" value="FAD/NAD-binding_dom"/>
</dbReference>
<dbReference type="AlphaFoldDB" id="A0A133Y3P0"/>
<dbReference type="PRINTS" id="PR00368">
    <property type="entry name" value="FADPNR"/>
</dbReference>
<evidence type="ECO:0000256" key="3">
    <source>
        <dbReference type="ARBA" id="ARBA00022630"/>
    </source>
</evidence>
<evidence type="ECO:0000256" key="4">
    <source>
        <dbReference type="ARBA" id="ARBA00022827"/>
    </source>
</evidence>
<dbReference type="GO" id="GO:0016491">
    <property type="term" value="F:oxidoreductase activity"/>
    <property type="evidence" value="ECO:0007669"/>
    <property type="project" value="UniProtKB-KW"/>
</dbReference>
<dbReference type="SMART" id="SM00450">
    <property type="entry name" value="RHOD"/>
    <property type="match status" value="1"/>
</dbReference>
<dbReference type="PANTHER" id="PTHR43429">
    <property type="entry name" value="PYRIDINE NUCLEOTIDE-DISULFIDE OXIDOREDUCTASE DOMAIN-CONTAINING"/>
    <property type="match status" value="1"/>
</dbReference>
<dbReference type="PRINTS" id="PR00411">
    <property type="entry name" value="PNDRDTASEI"/>
</dbReference>
<evidence type="ECO:0000256" key="5">
    <source>
        <dbReference type="ARBA" id="ARBA00023002"/>
    </source>
</evidence>
<evidence type="ECO:0000256" key="2">
    <source>
        <dbReference type="ARBA" id="ARBA00009130"/>
    </source>
</evidence>
<dbReference type="InterPro" id="IPR001763">
    <property type="entry name" value="Rhodanese-like_dom"/>
</dbReference>
<feature type="domain" description="Rhodanese" evidence="8">
    <location>
        <begin position="463"/>
        <end position="547"/>
    </location>
</feature>
<comment type="similarity">
    <text evidence="2">Belongs to the class-III pyridine nucleotide-disulfide oxidoreductase family.</text>
</comment>
<keyword evidence="5" id="KW-0560">Oxidoreductase</keyword>
<dbReference type="Proteomes" id="UP000070422">
    <property type="component" value="Unassembled WGS sequence"/>
</dbReference>
<evidence type="ECO:0000256" key="7">
    <source>
        <dbReference type="ARBA" id="ARBA00023284"/>
    </source>
</evidence>
<name>A0A133Y3P0_9LACT</name>
<dbReference type="InterPro" id="IPR036188">
    <property type="entry name" value="FAD/NAD-bd_sf"/>
</dbReference>
<proteinExistence type="inferred from homology"/>
<gene>
    <name evidence="9" type="ORF">HMPREF3187_00350</name>
</gene>
<dbReference type="STRING" id="87541.AWM71_02485"/>
<reference evidence="9 10" key="1">
    <citation type="submission" date="2016-01" db="EMBL/GenBank/DDBJ databases">
        <authorList>
            <person name="Oliw E.H."/>
        </authorList>
    </citation>
    <scope>NUCLEOTIDE SEQUENCE [LARGE SCALE GENOMIC DNA]</scope>
    <source>
        <strain evidence="9 10">KA00635</strain>
    </source>
</reference>
<dbReference type="InterPro" id="IPR050260">
    <property type="entry name" value="FAD-bd_OxRdtase"/>
</dbReference>
<dbReference type="RefSeq" id="WP_060936456.1">
    <property type="nucleotide sequence ID" value="NZ_KQ959293.1"/>
</dbReference>
<keyword evidence="4" id="KW-0274">FAD</keyword>
<dbReference type="PROSITE" id="PS50206">
    <property type="entry name" value="RHODANESE_3"/>
    <property type="match status" value="1"/>
</dbReference>
<evidence type="ECO:0000313" key="9">
    <source>
        <dbReference type="EMBL" id="KXB37791.1"/>
    </source>
</evidence>
<protein>
    <submittedName>
        <fullName evidence="9">Pyridine nucleotide-disulfide oxidoreductase</fullName>
    </submittedName>
</protein>
<evidence type="ECO:0000256" key="1">
    <source>
        <dbReference type="ARBA" id="ARBA00001974"/>
    </source>
</evidence>
<evidence type="ECO:0000313" key="10">
    <source>
        <dbReference type="Proteomes" id="UP000070422"/>
    </source>
</evidence>
<dbReference type="EMBL" id="LSCQ01000019">
    <property type="protein sequence ID" value="KXB37791.1"/>
    <property type="molecule type" value="Genomic_DNA"/>
</dbReference>
<dbReference type="Pfam" id="PF00581">
    <property type="entry name" value="Rhodanese"/>
    <property type="match status" value="1"/>
</dbReference>
<organism evidence="9 10">
    <name type="scientific">Aerococcus christensenii</name>
    <dbReference type="NCBI Taxonomy" id="87541"/>
    <lineage>
        <taxon>Bacteria</taxon>
        <taxon>Bacillati</taxon>
        <taxon>Bacillota</taxon>
        <taxon>Bacilli</taxon>
        <taxon>Lactobacillales</taxon>
        <taxon>Aerococcaceae</taxon>
        <taxon>Aerococcus</taxon>
    </lineage>
</organism>
<dbReference type="SUPFAM" id="SSF55424">
    <property type="entry name" value="FAD/NAD-linked reductases, dimerisation (C-terminal) domain"/>
    <property type="match status" value="1"/>
</dbReference>
<accession>A0A133Y3P0</accession>
<comment type="caution">
    <text evidence="9">The sequence shown here is derived from an EMBL/GenBank/DDBJ whole genome shotgun (WGS) entry which is preliminary data.</text>
</comment>
<dbReference type="Gene3D" id="3.50.50.60">
    <property type="entry name" value="FAD/NAD(P)-binding domain"/>
    <property type="match status" value="2"/>
</dbReference>
<dbReference type="SUPFAM" id="SSF52821">
    <property type="entry name" value="Rhodanese/Cell cycle control phosphatase"/>
    <property type="match status" value="1"/>
</dbReference>
<dbReference type="OrthoDB" id="9802028at2"/>
<sequence>MSRKVIVIGGVAGGASTAARVRRLDEFAEIKMFEMGPYVSFSNCCIPFHISGTVEKADNLILMSPEQFKAQYNINAFVNHEVISINREEKYVEVKNLVTDEVFKETYDTLVLSPGAKALRPKSIEGVDSDHVFVMKTVPDLKKFMQYAETHEIKDVAVIGGGFIGIEVAENAKKAGYNVSIIEAQDQILAPLDYDMVQIVNRHLYDKGVHLHLSDGVKAIEADKVVLQSGKTVPAQAVVLAIGVVPNTQLAKESGIELNARGYIKVNHHYQTNDPDIYAVGDAIEVKDFFTGEATKLTLAGPAQRQARAAADSMYGRTYVNTGVIGSSSVKVFDMNVASTGLNEKRCKEEGINYGFSYIIPKDGVGLMPGSNNMFFKLLYAYPSGQVIGAQAVGLGNVTKRVDVIATTIMLHGNLEDLKELELEYSPHYGTAKDVVNHAALVALNILNGEFKKVPVSQVRELVENNAFIIDAREEDEYAQGHVINALNIPLSQFRDRLDEIPKDRPVYIYCRSSQRSYNMVRALGQRGYENVYNMDGSFLGISEHEYFNDQITGRKPIVTEYNFI</sequence>
<keyword evidence="6" id="KW-0558">Oxidation</keyword>